<reference evidence="2" key="1">
    <citation type="journal article" date="2011" name="PLoS Biol.">
        <title>Gene gain and loss during evolution of obligate parasitism in the white rust pathogen of Arabidopsis thaliana.</title>
        <authorList>
            <person name="Kemen E."/>
            <person name="Gardiner A."/>
            <person name="Schultz-Larsen T."/>
            <person name="Kemen A.C."/>
            <person name="Balmuth A.L."/>
            <person name="Robert-Seilaniantz A."/>
            <person name="Bailey K."/>
            <person name="Holub E."/>
            <person name="Studholme D.J."/>
            <person name="Maclean D."/>
            <person name="Jones J.D."/>
        </authorList>
    </citation>
    <scope>NUCLEOTIDE SEQUENCE</scope>
</reference>
<dbReference type="AlphaFoldDB" id="F0W627"/>
<gene>
    <name evidence="2" type="primary">AlNc14C23G2331</name>
    <name evidence="2" type="ORF">ALNC14_027120</name>
</gene>
<dbReference type="InterPro" id="IPR004875">
    <property type="entry name" value="DDE_SF_endonuclease_dom"/>
</dbReference>
<dbReference type="GO" id="GO:0003676">
    <property type="term" value="F:nucleic acid binding"/>
    <property type="evidence" value="ECO:0007669"/>
    <property type="project" value="InterPro"/>
</dbReference>
<evidence type="ECO:0000313" key="2">
    <source>
        <dbReference type="EMBL" id="CCA16569.1"/>
    </source>
</evidence>
<dbReference type="Pfam" id="PF03184">
    <property type="entry name" value="DDE_1"/>
    <property type="match status" value="1"/>
</dbReference>
<protein>
    <submittedName>
        <fullName evidence="2">Uncharacterized protein AlNc14C23G2331</fullName>
    </submittedName>
</protein>
<organism evidence="2">
    <name type="scientific">Albugo laibachii Nc14</name>
    <dbReference type="NCBI Taxonomy" id="890382"/>
    <lineage>
        <taxon>Eukaryota</taxon>
        <taxon>Sar</taxon>
        <taxon>Stramenopiles</taxon>
        <taxon>Oomycota</taxon>
        <taxon>Peronosporomycetes</taxon>
        <taxon>Albuginales</taxon>
        <taxon>Albuginaceae</taxon>
        <taxon>Albugo</taxon>
    </lineage>
</organism>
<name>F0W627_9STRA</name>
<feature type="domain" description="DDE-1" evidence="1">
    <location>
        <begin position="136"/>
        <end position="251"/>
    </location>
</feature>
<dbReference type="HOGENOM" id="CLU_033137_0_0_1"/>
<accession>F0W627</accession>
<reference evidence="2" key="2">
    <citation type="submission" date="2011-02" db="EMBL/GenBank/DDBJ databases">
        <authorList>
            <person name="MacLean D."/>
        </authorList>
    </citation>
    <scope>NUCLEOTIDE SEQUENCE</scope>
</reference>
<evidence type="ECO:0000259" key="1">
    <source>
        <dbReference type="Pfam" id="PF03184"/>
    </source>
</evidence>
<sequence>MVASDLHILEFAASDKWLAGFMARFGLSMRRTTNLTVLDDEELTYGAVRYMAFLGYLKPSENLSRAMLMDKTAVYFENSKRQTVDITGARHVVLRLSGLGSMRMTVVLAVSALGKKLTPLIIWKGANQGSKIQKISTWIDMMFPTVLDHGKGKFLVWDSMRAHIFKATKAKCEEKGVGMCVIPGGLTSYLQAGDIGIYSYFKEKLSSFIKAWKSSDQVDYTRGGNPRPPTIEIVSSWVTLAWKGVPDTMVQNSVAAAGFSDEPTKWHIARHDVYGDLFRMNWLDRERRDFDPLLLSQSLIDTIDDSTIEDYR</sequence>
<proteinExistence type="predicted"/>
<dbReference type="EMBL" id="FR824068">
    <property type="protein sequence ID" value="CCA16569.1"/>
    <property type="molecule type" value="Genomic_DNA"/>
</dbReference>